<dbReference type="OMA" id="DVNEHQR"/>
<dbReference type="InterPro" id="IPR024055">
    <property type="entry name" value="TIF2_asu_C"/>
</dbReference>
<dbReference type="InterPro" id="IPR012340">
    <property type="entry name" value="NA-bd_OB-fold"/>
</dbReference>
<evidence type="ECO:0000256" key="1">
    <source>
        <dbReference type="ARBA" id="ARBA00007223"/>
    </source>
</evidence>
<dbReference type="AlphaFoldDB" id="A0A0G4IJP6"/>
<evidence type="ECO:0000313" key="5">
    <source>
        <dbReference type="EMBL" id="CEO95428.1"/>
    </source>
</evidence>
<organism evidence="5 6">
    <name type="scientific">Plasmodiophora brassicae</name>
    <name type="common">Clubroot disease agent</name>
    <dbReference type="NCBI Taxonomy" id="37360"/>
    <lineage>
        <taxon>Eukaryota</taxon>
        <taxon>Sar</taxon>
        <taxon>Rhizaria</taxon>
        <taxon>Endomyxa</taxon>
        <taxon>Phytomyxea</taxon>
        <taxon>Plasmodiophorida</taxon>
        <taxon>Plasmodiophoridae</taxon>
        <taxon>Plasmodiophora</taxon>
    </lineage>
</organism>
<dbReference type="CDD" id="cd04452">
    <property type="entry name" value="S1_IF2_alpha"/>
    <property type="match status" value="1"/>
</dbReference>
<dbReference type="Gene3D" id="2.40.50.140">
    <property type="entry name" value="Nucleic acid-binding proteins"/>
    <property type="match status" value="1"/>
</dbReference>
<dbReference type="Gene3D" id="3.30.70.1130">
    <property type="entry name" value="EIF_2_alpha"/>
    <property type="match status" value="1"/>
</dbReference>
<dbReference type="FunFam" id="2.40.50.140:FF:000795">
    <property type="entry name" value="Eukaryotic translation initiation factor 2 subunit 1"/>
    <property type="match status" value="1"/>
</dbReference>
<evidence type="ECO:0000256" key="3">
    <source>
        <dbReference type="ARBA" id="ARBA00022917"/>
    </source>
</evidence>
<dbReference type="STRING" id="37360.A0A0G4IJP6"/>
<name>A0A0G4IJP6_PLABS</name>
<dbReference type="GO" id="GO:0003743">
    <property type="term" value="F:translation initiation factor activity"/>
    <property type="evidence" value="ECO:0007669"/>
    <property type="project" value="UniProtKB-KW"/>
</dbReference>
<dbReference type="Proteomes" id="UP000039324">
    <property type="component" value="Unassembled WGS sequence"/>
</dbReference>
<protein>
    <recommendedName>
        <fullName evidence="4">S1 motif domain-containing protein</fullName>
    </recommendedName>
</protein>
<dbReference type="InterPro" id="IPR024054">
    <property type="entry name" value="TIF2_asu_middle_sf"/>
</dbReference>
<dbReference type="InterPro" id="IPR044126">
    <property type="entry name" value="S1_IF2_alpha"/>
</dbReference>
<dbReference type="GO" id="GO:0033290">
    <property type="term" value="C:eukaryotic 48S preinitiation complex"/>
    <property type="evidence" value="ECO:0007669"/>
    <property type="project" value="TreeGrafter"/>
</dbReference>
<dbReference type="PANTHER" id="PTHR10602:SF0">
    <property type="entry name" value="EUKARYOTIC TRANSLATION INITIATION FACTOR 2 SUBUNIT 1"/>
    <property type="match status" value="1"/>
</dbReference>
<sequence>MTATTPMDDEELTVQDLQCRMYEERFPEVDQTVMVQVKSIAEMGAYVSLLEYNGVEGMILLSELSRRRIRSVNKLIRVGRMEVVVVLRVDKEKGYIDLSKRRVTPEEIEAMENKWNMSKTVHSIMRQVSGKVHIPVEDLLKAIAWPLYKKFGHACTAFKLAITDPETVLAGLDMSPTVRAELLKQIERRLTPQAVKIRADLEVTCFKYEGIDAVKDALAEGLKLSTEDFPISIKLIAPPLYVISTVSLDKEKGVAIVRQVCDVIGARIAKHGGDVNVKQEARAVTEKDEKALASQLEAFEMQNRQVDGDDDIDAE</sequence>
<dbReference type="PROSITE" id="PS50126">
    <property type="entry name" value="S1"/>
    <property type="match status" value="1"/>
</dbReference>
<dbReference type="InterPro" id="IPR011488">
    <property type="entry name" value="TIF_2_asu"/>
</dbReference>
<dbReference type="Gene3D" id="1.10.150.190">
    <property type="entry name" value="Translation initiation factor 2, subunit 1, domain 2"/>
    <property type="match status" value="1"/>
</dbReference>
<dbReference type="FunFam" id="3.30.70.1130:FF:000001">
    <property type="entry name" value="Eukaryotic translation initiation factor 2 subunit 1"/>
    <property type="match status" value="1"/>
</dbReference>
<dbReference type="SUPFAM" id="SSF116742">
    <property type="entry name" value="eIF2alpha middle domain-like"/>
    <property type="match status" value="1"/>
</dbReference>
<comment type="similarity">
    <text evidence="1">Belongs to the eIF-2-alpha family.</text>
</comment>
<dbReference type="InterPro" id="IPR003029">
    <property type="entry name" value="S1_domain"/>
</dbReference>
<dbReference type="SUPFAM" id="SSF110993">
    <property type="entry name" value="eIF-2-alpha, C-terminal domain"/>
    <property type="match status" value="1"/>
</dbReference>
<dbReference type="SMART" id="SM00316">
    <property type="entry name" value="S1"/>
    <property type="match status" value="1"/>
</dbReference>
<dbReference type="Pfam" id="PF00575">
    <property type="entry name" value="S1"/>
    <property type="match status" value="1"/>
</dbReference>
<dbReference type="PANTHER" id="PTHR10602">
    <property type="entry name" value="EUKARYOTIC TRANSLATION INITIATION FACTOR 2 SUBUNIT 1"/>
    <property type="match status" value="1"/>
</dbReference>
<accession>A0A0G4IJP6</accession>
<dbReference type="GO" id="GO:0003723">
    <property type="term" value="F:RNA binding"/>
    <property type="evidence" value="ECO:0007669"/>
    <property type="project" value="InterPro"/>
</dbReference>
<keyword evidence="6" id="KW-1185">Reference proteome</keyword>
<evidence type="ECO:0000313" key="6">
    <source>
        <dbReference type="Proteomes" id="UP000039324"/>
    </source>
</evidence>
<dbReference type="GO" id="GO:0043022">
    <property type="term" value="F:ribosome binding"/>
    <property type="evidence" value="ECO:0007669"/>
    <property type="project" value="TreeGrafter"/>
</dbReference>
<evidence type="ECO:0000259" key="4">
    <source>
        <dbReference type="PROSITE" id="PS50126"/>
    </source>
</evidence>
<keyword evidence="3" id="KW-0648">Protein biosynthesis</keyword>
<dbReference type="OrthoDB" id="1685042at2759"/>
<reference evidence="5 6" key="1">
    <citation type="submission" date="2015-02" db="EMBL/GenBank/DDBJ databases">
        <authorList>
            <person name="Chooi Y.-H."/>
        </authorList>
    </citation>
    <scope>NUCLEOTIDE SEQUENCE [LARGE SCALE GENOMIC DNA]</scope>
    <source>
        <strain evidence="5">E3</strain>
    </source>
</reference>
<gene>
    <name evidence="5" type="ORF">PBRA_004154</name>
</gene>
<feature type="domain" description="S1 motif" evidence="4">
    <location>
        <begin position="30"/>
        <end position="101"/>
    </location>
</feature>
<dbReference type="Pfam" id="PF07541">
    <property type="entry name" value="EIF_2_alpha"/>
    <property type="match status" value="1"/>
</dbReference>
<evidence type="ECO:0000256" key="2">
    <source>
        <dbReference type="ARBA" id="ARBA00022540"/>
    </source>
</evidence>
<keyword evidence="2" id="KW-0396">Initiation factor</keyword>
<dbReference type="SUPFAM" id="SSF50249">
    <property type="entry name" value="Nucleic acid-binding proteins"/>
    <property type="match status" value="1"/>
</dbReference>
<dbReference type="EMBL" id="CDSF01000024">
    <property type="protein sequence ID" value="CEO95428.1"/>
    <property type="molecule type" value="Genomic_DNA"/>
</dbReference>
<dbReference type="GO" id="GO:0005850">
    <property type="term" value="C:eukaryotic translation initiation factor 2 complex"/>
    <property type="evidence" value="ECO:0007669"/>
    <property type="project" value="TreeGrafter"/>
</dbReference>
<proteinExistence type="inferred from homology"/>